<feature type="chain" id="PRO_5042283437" evidence="2">
    <location>
        <begin position="24"/>
        <end position="172"/>
    </location>
</feature>
<dbReference type="Pfam" id="PF01190">
    <property type="entry name" value="Pollen_Ole_e_1"/>
    <property type="match status" value="1"/>
</dbReference>
<dbReference type="Proteomes" id="UP001163823">
    <property type="component" value="Chromosome 3"/>
</dbReference>
<keyword evidence="1 2" id="KW-0732">Signal</keyword>
<organism evidence="3 4">
    <name type="scientific">Quillaja saponaria</name>
    <name type="common">Soap bark tree</name>
    <dbReference type="NCBI Taxonomy" id="32244"/>
    <lineage>
        <taxon>Eukaryota</taxon>
        <taxon>Viridiplantae</taxon>
        <taxon>Streptophyta</taxon>
        <taxon>Embryophyta</taxon>
        <taxon>Tracheophyta</taxon>
        <taxon>Spermatophyta</taxon>
        <taxon>Magnoliopsida</taxon>
        <taxon>eudicotyledons</taxon>
        <taxon>Gunneridae</taxon>
        <taxon>Pentapetalae</taxon>
        <taxon>rosids</taxon>
        <taxon>fabids</taxon>
        <taxon>Fabales</taxon>
        <taxon>Quillajaceae</taxon>
        <taxon>Quillaja</taxon>
    </lineage>
</organism>
<protein>
    <submittedName>
        <fullName evidence="3">Pollen Ole e 1 allergen/extensin</fullName>
    </submittedName>
</protein>
<proteinExistence type="predicted"/>
<dbReference type="GO" id="GO:0071944">
    <property type="term" value="C:cell periphery"/>
    <property type="evidence" value="ECO:0007669"/>
    <property type="project" value="TreeGrafter"/>
</dbReference>
<evidence type="ECO:0000256" key="2">
    <source>
        <dbReference type="SAM" id="SignalP"/>
    </source>
</evidence>
<accession>A0AAD7VIC3</accession>
<dbReference type="AlphaFoldDB" id="A0AAD7VIC3"/>
<comment type="caution">
    <text evidence="3">The sequence shown here is derived from an EMBL/GenBank/DDBJ whole genome shotgun (WGS) entry which is preliminary data.</text>
</comment>
<sequence length="172" mass="18953">MGVVVTLIIAASFIMGFSNMVVAGENQPIIHVGGKVLCQDCTQGWNEWVHGSRPIKGCKVSLTCLDERSRVMYYASDITDEVGQYKLIVNKYNIYGKELNTKLCALRLVSSPDPTCNILTNFGGGKSGVKLGLATSEYKNLIKYVLDPFYYTTPLCDKPDINESNYGNGSNY</sequence>
<dbReference type="PANTHER" id="PTHR33470:SF29">
    <property type="entry name" value="POLLEN OLE E 1 ALLERGEN AND EXTENSIN FAMILY PROTEIN"/>
    <property type="match status" value="1"/>
</dbReference>
<evidence type="ECO:0000313" key="3">
    <source>
        <dbReference type="EMBL" id="KAJ7976867.1"/>
    </source>
</evidence>
<dbReference type="PANTHER" id="PTHR33470">
    <property type="entry name" value="OS01G0164075 PROTEIN"/>
    <property type="match status" value="1"/>
</dbReference>
<keyword evidence="4" id="KW-1185">Reference proteome</keyword>
<name>A0AAD7VIC3_QUISA</name>
<feature type="signal peptide" evidence="2">
    <location>
        <begin position="1"/>
        <end position="23"/>
    </location>
</feature>
<dbReference type="EMBL" id="JARAOO010000003">
    <property type="protein sequence ID" value="KAJ7976867.1"/>
    <property type="molecule type" value="Genomic_DNA"/>
</dbReference>
<reference evidence="3" key="1">
    <citation type="journal article" date="2023" name="Science">
        <title>Elucidation of the pathway for biosynthesis of saponin adjuvants from the soapbark tree.</title>
        <authorList>
            <person name="Reed J."/>
            <person name="Orme A."/>
            <person name="El-Demerdash A."/>
            <person name="Owen C."/>
            <person name="Martin L.B.B."/>
            <person name="Misra R.C."/>
            <person name="Kikuchi S."/>
            <person name="Rejzek M."/>
            <person name="Martin A.C."/>
            <person name="Harkess A."/>
            <person name="Leebens-Mack J."/>
            <person name="Louveau T."/>
            <person name="Stephenson M.J."/>
            <person name="Osbourn A."/>
        </authorList>
    </citation>
    <scope>NUCLEOTIDE SEQUENCE</scope>
    <source>
        <strain evidence="3">S10</strain>
    </source>
</reference>
<dbReference type="KEGG" id="qsa:O6P43_006585"/>
<evidence type="ECO:0000313" key="4">
    <source>
        <dbReference type="Proteomes" id="UP001163823"/>
    </source>
</evidence>
<gene>
    <name evidence="3" type="ORF">O6P43_006585</name>
</gene>
<evidence type="ECO:0000256" key="1">
    <source>
        <dbReference type="ARBA" id="ARBA00022729"/>
    </source>
</evidence>